<name>U5ECQ3_9DIPT</name>
<organism evidence="3">
    <name type="scientific">Corethrella appendiculata</name>
    <dbReference type="NCBI Taxonomy" id="1370023"/>
    <lineage>
        <taxon>Eukaryota</taxon>
        <taxon>Metazoa</taxon>
        <taxon>Ecdysozoa</taxon>
        <taxon>Arthropoda</taxon>
        <taxon>Hexapoda</taxon>
        <taxon>Insecta</taxon>
        <taxon>Pterygota</taxon>
        <taxon>Neoptera</taxon>
        <taxon>Endopterygota</taxon>
        <taxon>Diptera</taxon>
        <taxon>Nematocera</taxon>
        <taxon>Culicoidea</taxon>
        <taxon>Chaoboridae</taxon>
        <taxon>Corethrella</taxon>
    </lineage>
</organism>
<dbReference type="AlphaFoldDB" id="U5ECQ3"/>
<protein>
    <submittedName>
        <fullName evidence="3">Putative secreted protein</fullName>
    </submittedName>
</protein>
<feature type="signal peptide" evidence="2">
    <location>
        <begin position="1"/>
        <end position="17"/>
    </location>
</feature>
<feature type="chain" id="PRO_5004659625" evidence="2">
    <location>
        <begin position="18"/>
        <end position="106"/>
    </location>
</feature>
<dbReference type="EMBL" id="GANO01005018">
    <property type="protein sequence ID" value="JAB54853.1"/>
    <property type="molecule type" value="mRNA"/>
</dbReference>
<reference evidence="3" key="1">
    <citation type="journal article" date="2014" name="Insect Biochem. Mol. Biol.">
        <title>An insight into the sialome of the frog biting fly, Corethrella appendiculata.</title>
        <authorList>
            <person name="Ribeiro J.M.C."/>
            <person name="Chagas A.C."/>
            <person name="Pham V.M."/>
            <person name="Lounibos L.P."/>
            <person name="Calvo E."/>
        </authorList>
    </citation>
    <scope>NUCLEOTIDE SEQUENCE</scope>
    <source>
        <tissue evidence="3">Salivary glands</tissue>
    </source>
</reference>
<proteinExistence type="evidence at transcript level"/>
<accession>U5ECQ3</accession>
<keyword evidence="2" id="KW-0732">Signal</keyword>
<sequence length="106" mass="11775">YIIIFVFLATFTALTHCDSLADKFCKHITCTKLDKECTKPLKPNAYCVCESIKGGFTKSYTTCPGPTVFNGANARCEPKSAEATLYCKNQQKNQKPAPKKSQKKKT</sequence>
<evidence type="ECO:0000256" key="1">
    <source>
        <dbReference type="SAM" id="MobiDB-lite"/>
    </source>
</evidence>
<evidence type="ECO:0000313" key="3">
    <source>
        <dbReference type="EMBL" id="JAB54853.1"/>
    </source>
</evidence>
<feature type="compositionally biased region" description="Basic residues" evidence="1">
    <location>
        <begin position="97"/>
        <end position="106"/>
    </location>
</feature>
<feature type="region of interest" description="Disordered" evidence="1">
    <location>
        <begin position="87"/>
        <end position="106"/>
    </location>
</feature>
<feature type="non-terminal residue" evidence="3">
    <location>
        <position position="1"/>
    </location>
</feature>
<evidence type="ECO:0000256" key="2">
    <source>
        <dbReference type="SAM" id="SignalP"/>
    </source>
</evidence>